<dbReference type="Pfam" id="PF13460">
    <property type="entry name" value="NAD_binding_10"/>
    <property type="match status" value="1"/>
</dbReference>
<dbReference type="Proteomes" id="UP000722791">
    <property type="component" value="Unassembled WGS sequence"/>
</dbReference>
<keyword evidence="1" id="KW-0732">Signal</keyword>
<dbReference type="PANTHER" id="PTHR14097:SF7">
    <property type="entry name" value="OXIDOREDUCTASE HTATIP2"/>
    <property type="match status" value="1"/>
</dbReference>
<keyword evidence="5" id="KW-1185">Reference proteome</keyword>
<dbReference type="OrthoDB" id="430436at2759"/>
<evidence type="ECO:0000259" key="2">
    <source>
        <dbReference type="Pfam" id="PF13460"/>
    </source>
</evidence>
<dbReference type="InterPro" id="IPR036291">
    <property type="entry name" value="NAD(P)-bd_dom_sf"/>
</dbReference>
<dbReference type="GO" id="GO:0051170">
    <property type="term" value="P:import into nucleus"/>
    <property type="evidence" value="ECO:0007669"/>
    <property type="project" value="TreeGrafter"/>
</dbReference>
<dbReference type="EMBL" id="BNCP01000035">
    <property type="protein sequence ID" value="GIL86231.1"/>
    <property type="molecule type" value="Genomic_DNA"/>
</dbReference>
<dbReference type="AlphaFoldDB" id="A0A8J4FQQ3"/>
<evidence type="ECO:0000313" key="3">
    <source>
        <dbReference type="EMBL" id="GIL86231.1"/>
    </source>
</evidence>
<sequence length="251" mass="26926">MTMSGLTAVVLGATGAVGEALTNQLVVHPGFKRVITVGRRVVENVPAEPERTAELVQTTVNMDAFEVEAKQALTGADIVFCALGTTRKAAGSADAYKKVDHGYVAASAKVAKEVGVPHFSLVSAQGANHKCPANNLPLFHPLLYIKTKGMAEQAVLEQGFARVSIFRPGLLDRGDKTRGVEKMALCVLSHINVKDVARLMILDAIRDPTTVQPIMYFEMDELLKVVKAVDLPPGPSKLGQEPNYPSIPPNF</sequence>
<feature type="signal peptide" evidence="1">
    <location>
        <begin position="1"/>
        <end position="20"/>
    </location>
</feature>
<gene>
    <name evidence="3" type="ORF">Vretifemale_14616</name>
    <name evidence="4" type="ORF">Vretimale_13770</name>
</gene>
<evidence type="ECO:0000256" key="1">
    <source>
        <dbReference type="SAM" id="SignalP"/>
    </source>
</evidence>
<feature type="domain" description="NAD(P)-binding" evidence="2">
    <location>
        <begin position="12"/>
        <end position="201"/>
    </location>
</feature>
<dbReference type="PANTHER" id="PTHR14097">
    <property type="entry name" value="OXIDOREDUCTASE HTATIP2"/>
    <property type="match status" value="1"/>
</dbReference>
<comment type="caution">
    <text evidence="3">The sequence shown here is derived from an EMBL/GenBank/DDBJ whole genome shotgun (WGS) entry which is preliminary data.</text>
</comment>
<dbReference type="InterPro" id="IPR016040">
    <property type="entry name" value="NAD(P)-bd_dom"/>
</dbReference>
<dbReference type="GO" id="GO:0005737">
    <property type="term" value="C:cytoplasm"/>
    <property type="evidence" value="ECO:0007669"/>
    <property type="project" value="TreeGrafter"/>
</dbReference>
<organism evidence="3 5">
    <name type="scientific">Volvox reticuliferus</name>
    <dbReference type="NCBI Taxonomy" id="1737510"/>
    <lineage>
        <taxon>Eukaryota</taxon>
        <taxon>Viridiplantae</taxon>
        <taxon>Chlorophyta</taxon>
        <taxon>core chlorophytes</taxon>
        <taxon>Chlorophyceae</taxon>
        <taxon>CS clade</taxon>
        <taxon>Chlamydomonadales</taxon>
        <taxon>Volvocaceae</taxon>
        <taxon>Volvox</taxon>
    </lineage>
</organism>
<name>A0A8J4FQQ3_9CHLO</name>
<accession>A0A8J4FQQ3</accession>
<reference evidence="3" key="1">
    <citation type="journal article" date="2021" name="Proc. Natl. Acad. Sci. U.S.A.">
        <title>Three genomes in the algal genus Volvox reveal the fate of a haploid sex-determining region after a transition to homothallism.</title>
        <authorList>
            <person name="Yamamoto K."/>
            <person name="Hamaji T."/>
            <person name="Kawai-Toyooka H."/>
            <person name="Matsuzaki R."/>
            <person name="Takahashi F."/>
            <person name="Nishimura Y."/>
            <person name="Kawachi M."/>
            <person name="Noguchi H."/>
            <person name="Minakuchi Y."/>
            <person name="Umen J.G."/>
            <person name="Toyoda A."/>
            <person name="Nozaki H."/>
        </authorList>
    </citation>
    <scope>NUCLEOTIDE SEQUENCE</scope>
    <source>
        <strain evidence="4">NIES-3785</strain>
        <strain evidence="3">NIES-3786</strain>
    </source>
</reference>
<dbReference type="Gene3D" id="3.40.50.720">
    <property type="entry name" value="NAD(P)-binding Rossmann-like Domain"/>
    <property type="match status" value="1"/>
</dbReference>
<protein>
    <recommendedName>
        <fullName evidence="2">NAD(P)-binding domain-containing protein</fullName>
    </recommendedName>
</protein>
<dbReference type="EMBL" id="BNCQ01000033">
    <property type="protein sequence ID" value="GIM09980.1"/>
    <property type="molecule type" value="Genomic_DNA"/>
</dbReference>
<proteinExistence type="predicted"/>
<evidence type="ECO:0000313" key="4">
    <source>
        <dbReference type="EMBL" id="GIM09980.1"/>
    </source>
</evidence>
<dbReference type="Proteomes" id="UP000747110">
    <property type="component" value="Unassembled WGS sequence"/>
</dbReference>
<dbReference type="SUPFAM" id="SSF51735">
    <property type="entry name" value="NAD(P)-binding Rossmann-fold domains"/>
    <property type="match status" value="1"/>
</dbReference>
<evidence type="ECO:0000313" key="5">
    <source>
        <dbReference type="Proteomes" id="UP000747110"/>
    </source>
</evidence>
<feature type="chain" id="PRO_5035391312" description="NAD(P)-binding domain-containing protein" evidence="1">
    <location>
        <begin position="21"/>
        <end position="251"/>
    </location>
</feature>